<protein>
    <submittedName>
        <fullName evidence="1">Uncharacterized protein</fullName>
    </submittedName>
</protein>
<name>A0A0V0THZ7_9BILA</name>
<proteinExistence type="predicted"/>
<dbReference type="OrthoDB" id="10466916at2759"/>
<gene>
    <name evidence="1" type="ORF">T05_5971</name>
</gene>
<evidence type="ECO:0000313" key="1">
    <source>
        <dbReference type="EMBL" id="KRX38637.1"/>
    </source>
</evidence>
<reference evidence="1 2" key="1">
    <citation type="submission" date="2015-01" db="EMBL/GenBank/DDBJ databases">
        <title>Evolution of Trichinella species and genotypes.</title>
        <authorList>
            <person name="Korhonen P.K."/>
            <person name="Edoardo P."/>
            <person name="Giuseppe L.R."/>
            <person name="Gasser R.B."/>
        </authorList>
    </citation>
    <scope>NUCLEOTIDE SEQUENCE [LARGE SCALE GENOMIC DNA]</scope>
    <source>
        <strain evidence="1">ISS417</strain>
    </source>
</reference>
<sequence>MIDQLTSLCKDAAHPDDFGELLDDVMAFHGKTLEVQLQLEAALTVRSEIKRPSIGWRSPNGPR</sequence>
<dbReference type="EMBL" id="JYDJ01000260">
    <property type="protein sequence ID" value="KRX38637.1"/>
    <property type="molecule type" value="Genomic_DNA"/>
</dbReference>
<dbReference type="Proteomes" id="UP000055048">
    <property type="component" value="Unassembled WGS sequence"/>
</dbReference>
<accession>A0A0V0THZ7</accession>
<dbReference type="AlphaFoldDB" id="A0A0V0THZ7"/>
<keyword evidence="2" id="KW-1185">Reference proteome</keyword>
<comment type="caution">
    <text evidence="1">The sequence shown here is derived from an EMBL/GenBank/DDBJ whole genome shotgun (WGS) entry which is preliminary data.</text>
</comment>
<evidence type="ECO:0000313" key="2">
    <source>
        <dbReference type="Proteomes" id="UP000055048"/>
    </source>
</evidence>
<organism evidence="1 2">
    <name type="scientific">Trichinella murrelli</name>
    <dbReference type="NCBI Taxonomy" id="144512"/>
    <lineage>
        <taxon>Eukaryota</taxon>
        <taxon>Metazoa</taxon>
        <taxon>Ecdysozoa</taxon>
        <taxon>Nematoda</taxon>
        <taxon>Enoplea</taxon>
        <taxon>Dorylaimia</taxon>
        <taxon>Trichinellida</taxon>
        <taxon>Trichinellidae</taxon>
        <taxon>Trichinella</taxon>
    </lineage>
</organism>